<name>A0A9P6TYV2_9FUNG</name>
<organism evidence="1 2">
    <name type="scientific">Actinomortierella ambigua</name>
    <dbReference type="NCBI Taxonomy" id="1343610"/>
    <lineage>
        <taxon>Eukaryota</taxon>
        <taxon>Fungi</taxon>
        <taxon>Fungi incertae sedis</taxon>
        <taxon>Mucoromycota</taxon>
        <taxon>Mortierellomycotina</taxon>
        <taxon>Mortierellomycetes</taxon>
        <taxon>Mortierellales</taxon>
        <taxon>Mortierellaceae</taxon>
        <taxon>Actinomortierella</taxon>
    </lineage>
</organism>
<evidence type="ECO:0000313" key="2">
    <source>
        <dbReference type="Proteomes" id="UP000807716"/>
    </source>
</evidence>
<comment type="caution">
    <text evidence="1">The sequence shown here is derived from an EMBL/GenBank/DDBJ whole genome shotgun (WGS) entry which is preliminary data.</text>
</comment>
<dbReference type="Proteomes" id="UP000807716">
    <property type="component" value="Unassembled WGS sequence"/>
</dbReference>
<reference evidence="1" key="1">
    <citation type="journal article" date="2020" name="Fungal Divers.">
        <title>Resolving the Mortierellaceae phylogeny through synthesis of multi-gene phylogenetics and phylogenomics.</title>
        <authorList>
            <person name="Vandepol N."/>
            <person name="Liber J."/>
            <person name="Desiro A."/>
            <person name="Na H."/>
            <person name="Kennedy M."/>
            <person name="Barry K."/>
            <person name="Grigoriev I.V."/>
            <person name="Miller A.N."/>
            <person name="O'Donnell K."/>
            <person name="Stajich J.E."/>
            <person name="Bonito G."/>
        </authorList>
    </citation>
    <scope>NUCLEOTIDE SEQUENCE</scope>
    <source>
        <strain evidence="1">BC1065</strain>
    </source>
</reference>
<feature type="non-terminal residue" evidence="1">
    <location>
        <position position="1"/>
    </location>
</feature>
<proteinExistence type="predicted"/>
<protein>
    <submittedName>
        <fullName evidence="1">Uncharacterized protein</fullName>
    </submittedName>
</protein>
<keyword evidence="2" id="KW-1185">Reference proteome</keyword>
<dbReference type="EMBL" id="JAAAJB010000663">
    <property type="protein sequence ID" value="KAG0252437.1"/>
    <property type="molecule type" value="Genomic_DNA"/>
</dbReference>
<sequence length="87" mass="9637">SDDIYGGRIVLPGLDDNFRRMARINCDSAGLGSAMARMACVLCPRRVWILYHWHGGRCGSDCRDAATGSKTRAWHCPQVSEQDQAII</sequence>
<gene>
    <name evidence="1" type="ORF">DFQ27_008075</name>
</gene>
<dbReference type="AlphaFoldDB" id="A0A9P6TYV2"/>
<evidence type="ECO:0000313" key="1">
    <source>
        <dbReference type="EMBL" id="KAG0252437.1"/>
    </source>
</evidence>
<accession>A0A9P6TYV2</accession>
<feature type="non-terminal residue" evidence="1">
    <location>
        <position position="87"/>
    </location>
</feature>